<evidence type="ECO:0000313" key="2">
    <source>
        <dbReference type="Proteomes" id="UP000520767"/>
    </source>
</evidence>
<dbReference type="Proteomes" id="UP000520767">
    <property type="component" value="Unassembled WGS sequence"/>
</dbReference>
<name>A0A7W7VJQ6_9PSEU</name>
<comment type="caution">
    <text evidence="1">The sequence shown here is derived from an EMBL/GenBank/DDBJ whole genome shotgun (WGS) entry which is preliminary data.</text>
</comment>
<dbReference type="AlphaFoldDB" id="A0A7W7VJQ6"/>
<gene>
    <name evidence="1" type="ORF">FHR82_008992</name>
</gene>
<sequence length="313" mass="33604">MTASLRAMMARDVSSTTSRLRQRLNEHGTDSVRALIASIVATEEHRNNYCAEFGPLGAVTQPVTPVADGFQLPTVSGRILIRSGGWQPHPEVTYVPIVEYIGLQVIEPNETYDDPYVIFSVTTLNPNHTGDDDLAAVAKIGPLDDIAEDAVVPDTITIWEDRIVAGTGIKVTAAVFDQDLGDPDEVREKIEEKVKEYARKGASAIATAFGAGGDEAGQIAGSELVTWGARIISLGIVELFGLGDDVIGRDSKEIGLAELVRLHDQAAFDAAVKIGPGGMKYTHTLEAKGDGHYIVYFRVRSAKVGPIEPPPMI</sequence>
<reference evidence="1 2" key="1">
    <citation type="submission" date="2020-08" db="EMBL/GenBank/DDBJ databases">
        <title>Genomic Encyclopedia of Type Strains, Phase III (KMG-III): the genomes of soil and plant-associated and newly described type strains.</title>
        <authorList>
            <person name="Whitman W."/>
        </authorList>
    </citation>
    <scope>NUCLEOTIDE SEQUENCE [LARGE SCALE GENOMIC DNA]</scope>
    <source>
        <strain evidence="1 2">CECT 8960</strain>
    </source>
</reference>
<evidence type="ECO:0000313" key="1">
    <source>
        <dbReference type="EMBL" id="MBB4912718.1"/>
    </source>
</evidence>
<dbReference type="RefSeq" id="WP_184816699.1">
    <property type="nucleotide sequence ID" value="NZ_JACHJQ010000016.1"/>
</dbReference>
<organism evidence="1 2">
    <name type="scientific">Actinophytocola algeriensis</name>
    <dbReference type="NCBI Taxonomy" id="1768010"/>
    <lineage>
        <taxon>Bacteria</taxon>
        <taxon>Bacillati</taxon>
        <taxon>Actinomycetota</taxon>
        <taxon>Actinomycetes</taxon>
        <taxon>Pseudonocardiales</taxon>
        <taxon>Pseudonocardiaceae</taxon>
    </lineage>
</organism>
<accession>A0A7W7VJQ6</accession>
<keyword evidence="2" id="KW-1185">Reference proteome</keyword>
<protein>
    <submittedName>
        <fullName evidence="1">Uncharacterized protein</fullName>
    </submittedName>
</protein>
<proteinExistence type="predicted"/>
<dbReference type="EMBL" id="JACHJQ010000016">
    <property type="protein sequence ID" value="MBB4912718.1"/>
    <property type="molecule type" value="Genomic_DNA"/>
</dbReference>